<organism evidence="1">
    <name type="scientific">Arundo donax</name>
    <name type="common">Giant reed</name>
    <name type="synonym">Donax arundinaceus</name>
    <dbReference type="NCBI Taxonomy" id="35708"/>
    <lineage>
        <taxon>Eukaryota</taxon>
        <taxon>Viridiplantae</taxon>
        <taxon>Streptophyta</taxon>
        <taxon>Embryophyta</taxon>
        <taxon>Tracheophyta</taxon>
        <taxon>Spermatophyta</taxon>
        <taxon>Magnoliopsida</taxon>
        <taxon>Liliopsida</taxon>
        <taxon>Poales</taxon>
        <taxon>Poaceae</taxon>
        <taxon>PACMAD clade</taxon>
        <taxon>Arundinoideae</taxon>
        <taxon>Arundineae</taxon>
        <taxon>Arundo</taxon>
    </lineage>
</organism>
<evidence type="ECO:0000313" key="1">
    <source>
        <dbReference type="EMBL" id="JAD14422.1"/>
    </source>
</evidence>
<reference evidence="1" key="2">
    <citation type="journal article" date="2015" name="Data Brief">
        <title>Shoot transcriptome of the giant reed, Arundo donax.</title>
        <authorList>
            <person name="Barrero R.A."/>
            <person name="Guerrero F.D."/>
            <person name="Moolhuijzen P."/>
            <person name="Goolsby J.A."/>
            <person name="Tidwell J."/>
            <person name="Bellgard S.E."/>
            <person name="Bellgard M.I."/>
        </authorList>
    </citation>
    <scope>NUCLEOTIDE SEQUENCE</scope>
    <source>
        <tissue evidence="1">Shoot tissue taken approximately 20 cm above the soil surface</tissue>
    </source>
</reference>
<dbReference type="EMBL" id="GBRH01283473">
    <property type="protein sequence ID" value="JAD14422.1"/>
    <property type="molecule type" value="Transcribed_RNA"/>
</dbReference>
<sequence>MSSRCLISYRKSIA</sequence>
<protein>
    <submittedName>
        <fullName evidence="1">Uncharacterized protein</fullName>
    </submittedName>
</protein>
<proteinExistence type="predicted"/>
<reference evidence="1" key="1">
    <citation type="submission" date="2014-09" db="EMBL/GenBank/DDBJ databases">
        <authorList>
            <person name="Magalhaes I.L.F."/>
            <person name="Oliveira U."/>
            <person name="Santos F.R."/>
            <person name="Vidigal T.H.D.A."/>
            <person name="Brescovit A.D."/>
            <person name="Santos A.J."/>
        </authorList>
    </citation>
    <scope>NUCLEOTIDE SEQUENCE</scope>
    <source>
        <tissue evidence="1">Shoot tissue taken approximately 20 cm above the soil surface</tissue>
    </source>
</reference>
<name>A0A0A8XRR4_ARUDO</name>
<accession>A0A0A8XRR4</accession>